<dbReference type="InterPro" id="IPR030379">
    <property type="entry name" value="G_SEPTIN_dom"/>
</dbReference>
<reference evidence="2" key="1">
    <citation type="submission" date="2022-07" db="EMBL/GenBank/DDBJ databases">
        <title>Chromosome-level genome of Muraenolepis orangiensis.</title>
        <authorList>
            <person name="Kim J."/>
        </authorList>
    </citation>
    <scope>NUCLEOTIDE SEQUENCE</scope>
    <source>
        <strain evidence="2">KU_S4_2022</strain>
        <tissue evidence="2">Muscle</tissue>
    </source>
</reference>
<dbReference type="Gene3D" id="3.40.50.300">
    <property type="entry name" value="P-loop containing nucleotide triphosphate hydrolases"/>
    <property type="match status" value="1"/>
</dbReference>
<comment type="caution">
    <text evidence="2">The sequence shown here is derived from an EMBL/GenBank/DDBJ whole genome shotgun (WGS) entry which is preliminary data.</text>
</comment>
<dbReference type="OrthoDB" id="8954335at2759"/>
<dbReference type="PANTHER" id="PTHR32046">
    <property type="entry name" value="G DOMAIN-CONTAINING PROTEIN"/>
    <property type="match status" value="1"/>
</dbReference>
<accession>A0A9Q0IL47</accession>
<evidence type="ECO:0000313" key="2">
    <source>
        <dbReference type="EMBL" id="KAJ3602035.1"/>
    </source>
</evidence>
<keyword evidence="3" id="KW-1185">Reference proteome</keyword>
<protein>
    <recommendedName>
        <fullName evidence="1">Septin-type G domain-containing protein</fullName>
    </recommendedName>
</protein>
<evidence type="ECO:0000259" key="1">
    <source>
        <dbReference type="Pfam" id="PF00735"/>
    </source>
</evidence>
<dbReference type="AlphaFoldDB" id="A0A9Q0IL47"/>
<dbReference type="GO" id="GO:0005525">
    <property type="term" value="F:GTP binding"/>
    <property type="evidence" value="ECO:0007669"/>
    <property type="project" value="InterPro"/>
</dbReference>
<gene>
    <name evidence="2" type="ORF">NHX12_029795</name>
</gene>
<feature type="domain" description="Septin-type G" evidence="1">
    <location>
        <begin position="63"/>
        <end position="143"/>
    </location>
</feature>
<dbReference type="Proteomes" id="UP001148018">
    <property type="component" value="Unassembled WGS sequence"/>
</dbReference>
<dbReference type="Pfam" id="PF00735">
    <property type="entry name" value="Septin"/>
    <property type="match status" value="1"/>
</dbReference>
<dbReference type="PANTHER" id="PTHR32046:SF11">
    <property type="entry name" value="IMMUNE-ASSOCIATED NUCLEOTIDE-BINDING PROTEIN 10-LIKE"/>
    <property type="match status" value="1"/>
</dbReference>
<dbReference type="EMBL" id="JANIIK010000046">
    <property type="protein sequence ID" value="KAJ3602035.1"/>
    <property type="molecule type" value="Genomic_DNA"/>
</dbReference>
<sequence>METYSWQTPKRLAEAVKREARKVKGPQGALDVYILCLVAHPMEVDGCRRFALGEDNTVKPSRTIMVLGATGSGKSTLVNGMINYILGVKWEDKFRFKLVDENTAQSQAHSQTSEVTVYKLNHREGFQINYSLTIVDTPGFGDTRGIERDRMIIGQLENLFKAPLGVSTIDAICFSQSPSRLL</sequence>
<organism evidence="2 3">
    <name type="scientific">Muraenolepis orangiensis</name>
    <name type="common">Patagonian moray cod</name>
    <dbReference type="NCBI Taxonomy" id="630683"/>
    <lineage>
        <taxon>Eukaryota</taxon>
        <taxon>Metazoa</taxon>
        <taxon>Chordata</taxon>
        <taxon>Craniata</taxon>
        <taxon>Vertebrata</taxon>
        <taxon>Euteleostomi</taxon>
        <taxon>Actinopterygii</taxon>
        <taxon>Neopterygii</taxon>
        <taxon>Teleostei</taxon>
        <taxon>Neoteleostei</taxon>
        <taxon>Acanthomorphata</taxon>
        <taxon>Zeiogadaria</taxon>
        <taxon>Gadariae</taxon>
        <taxon>Gadiformes</taxon>
        <taxon>Muraenolepidoidei</taxon>
        <taxon>Muraenolepididae</taxon>
        <taxon>Muraenolepis</taxon>
    </lineage>
</organism>
<proteinExistence type="predicted"/>
<evidence type="ECO:0000313" key="3">
    <source>
        <dbReference type="Proteomes" id="UP001148018"/>
    </source>
</evidence>
<dbReference type="InterPro" id="IPR027417">
    <property type="entry name" value="P-loop_NTPase"/>
</dbReference>
<name>A0A9Q0IL47_9TELE</name>
<dbReference type="SUPFAM" id="SSF52540">
    <property type="entry name" value="P-loop containing nucleoside triphosphate hydrolases"/>
    <property type="match status" value="1"/>
</dbReference>